<dbReference type="Gene3D" id="3.30.460.10">
    <property type="entry name" value="Beta Polymerase, domain 2"/>
    <property type="match status" value="1"/>
</dbReference>
<dbReference type="CDD" id="cd05402">
    <property type="entry name" value="NT_PAP_TUTase"/>
    <property type="match status" value="1"/>
</dbReference>
<feature type="domain" description="PAP/OAS1 substrate-binding-related" evidence="3">
    <location>
        <begin position="181"/>
        <end position="375"/>
    </location>
</feature>
<dbReference type="Pfam" id="PF22600">
    <property type="entry name" value="MTPAP-like_central"/>
    <property type="match status" value="1"/>
</dbReference>
<feature type="region of interest" description="Disordered" evidence="1">
    <location>
        <begin position="729"/>
        <end position="781"/>
    </location>
</feature>
<proteinExistence type="predicted"/>
<dbReference type="EMBL" id="LR746266">
    <property type="protein sequence ID" value="CAA7392929.1"/>
    <property type="molecule type" value="Genomic_DNA"/>
</dbReference>
<dbReference type="InterPro" id="IPR058921">
    <property type="entry name" value="PAP/OAS1-rel"/>
</dbReference>
<evidence type="ECO:0000313" key="5">
    <source>
        <dbReference type="Proteomes" id="UP000663760"/>
    </source>
</evidence>
<dbReference type="Proteomes" id="UP000663760">
    <property type="component" value="Chromosome 3"/>
</dbReference>
<dbReference type="PANTHER" id="PTHR45979">
    <property type="entry name" value="PAP/OAS1 SUBSTRATE-BINDING DOMAIN SUPERFAMILY"/>
    <property type="match status" value="1"/>
</dbReference>
<dbReference type="Pfam" id="PF26180">
    <property type="entry name" value="PAP-OAS1"/>
    <property type="match status" value="1"/>
</dbReference>
<feature type="compositionally biased region" description="Low complexity" evidence="1">
    <location>
        <begin position="693"/>
        <end position="706"/>
    </location>
</feature>
<dbReference type="OrthoDB" id="273917at2759"/>
<feature type="compositionally biased region" description="Gly residues" evidence="1">
    <location>
        <begin position="772"/>
        <end position="781"/>
    </location>
</feature>
<name>A0A7I8K5V0_SPIIN</name>
<evidence type="ECO:0000259" key="2">
    <source>
        <dbReference type="Pfam" id="PF22600"/>
    </source>
</evidence>
<dbReference type="InterPro" id="IPR054708">
    <property type="entry name" value="MTPAP-like_central"/>
</dbReference>
<feature type="region of interest" description="Disordered" evidence="1">
    <location>
        <begin position="1"/>
        <end position="35"/>
    </location>
</feature>
<feature type="region of interest" description="Disordered" evidence="1">
    <location>
        <begin position="445"/>
        <end position="527"/>
    </location>
</feature>
<dbReference type="PANTHER" id="PTHR45979:SF2">
    <property type="entry name" value="PAP_OAS1 SUBSTRATE-BINDING DOMAIN SUPERFAMILY"/>
    <property type="match status" value="1"/>
</dbReference>
<dbReference type="Gene3D" id="1.10.1410.10">
    <property type="match status" value="1"/>
</dbReference>
<evidence type="ECO:0000256" key="1">
    <source>
        <dbReference type="SAM" id="MobiDB-lite"/>
    </source>
</evidence>
<feature type="domain" description="Poly(A) RNA polymerase mitochondrial-like central palm" evidence="2">
    <location>
        <begin position="48"/>
        <end position="168"/>
    </location>
</feature>
<feature type="compositionally biased region" description="Polar residues" evidence="1">
    <location>
        <begin position="640"/>
        <end position="650"/>
    </location>
</feature>
<feature type="compositionally biased region" description="Basic and acidic residues" evidence="1">
    <location>
        <begin position="744"/>
        <end position="753"/>
    </location>
</feature>
<gene>
    <name evidence="4" type="ORF">SI8410_03003760</name>
</gene>
<evidence type="ECO:0000259" key="3">
    <source>
        <dbReference type="Pfam" id="PF26180"/>
    </source>
</evidence>
<reference evidence="4" key="1">
    <citation type="submission" date="2020-02" db="EMBL/GenBank/DDBJ databases">
        <authorList>
            <person name="Scholz U."/>
            <person name="Mascher M."/>
            <person name="Fiebig A."/>
        </authorList>
    </citation>
    <scope>NUCLEOTIDE SEQUENCE</scope>
</reference>
<dbReference type="AlphaFoldDB" id="A0A7I8K5V0"/>
<dbReference type="InterPro" id="IPR043519">
    <property type="entry name" value="NT_sf"/>
</dbReference>
<sequence>MGDVRDSPPRENGVLAGDAPPLALESRSLNPHPSKIGADSWRLAEQAVEGIIQRIQPTRVTDQRRRQVVEYVRNLIKGVAYAEIFPFGSVPLKTYLPDGDIDLTAIEPPRSEEYLAKDVLNVLQAEEQNRNSPFEVKDVQYIHAEVKLVKCLVQNIVVDISFQQVGGLCTLCFLEKVDRIIGKNHLFKRSIILIKAWCYYESRILGAHHGLISTYALETLVLYIFHVFHPSLDGPLAVLYRFLDYFSQFDWDNYCVSLNGPVRLTSLPDTPPKPTEADGADLLLSRDFLKKCEDEFASAFRWSDNASNPRLFHRKHLNIIDPLKANNNLGRSVNKGNFYRIRSAFTFGARKLGRILTLPEERTAEELNKFFTNTLDRHDSAERSDTHCLSSGSGEFDSISLEYGVQRNPKRDTEDPPASSSATLDFRGGLFEDIVKLRISELGDQRPPFNQFAGNGTEDHSISGISPAGDSKSDVGGSGAPENEAGDSSSPKIHRSSGKPDGNVLCGEPSEVPEAVAPNGEGFEPSDLSDLTGDYNSYMRNLLCAVGCLERHPPAYPFYSNHGRDAQQMNLFPHMNAGGIVARPFSPAGYYPLGAATFIPGAYALEDVPRTRGTGTYFPNVSHWTHREKRLPGRGRSQPHLGQQTMMPRPWNNSRHMAVAAGEKANGDKFVQVQLPHSNGGYARRRPAQLDVPPQQQQQQQPSSSSNPLLENEFEFGSLGNIKVAAVAAAAPAGTPPPETSLPDGEKLKESSANERSGQAYHLKNEEDFPPLGGGLVQWNR</sequence>
<dbReference type="SUPFAM" id="SSF81301">
    <property type="entry name" value="Nucleotidyltransferase"/>
    <property type="match status" value="1"/>
</dbReference>
<dbReference type="InterPro" id="IPR058920">
    <property type="entry name" value="PAP-OAS1-bd-rel"/>
</dbReference>
<organism evidence="4 5">
    <name type="scientific">Spirodela intermedia</name>
    <name type="common">Intermediate duckweed</name>
    <dbReference type="NCBI Taxonomy" id="51605"/>
    <lineage>
        <taxon>Eukaryota</taxon>
        <taxon>Viridiplantae</taxon>
        <taxon>Streptophyta</taxon>
        <taxon>Embryophyta</taxon>
        <taxon>Tracheophyta</taxon>
        <taxon>Spermatophyta</taxon>
        <taxon>Magnoliopsida</taxon>
        <taxon>Liliopsida</taxon>
        <taxon>Araceae</taxon>
        <taxon>Lemnoideae</taxon>
        <taxon>Spirodela</taxon>
    </lineage>
</organism>
<feature type="region of interest" description="Disordered" evidence="1">
    <location>
        <begin position="629"/>
        <end position="650"/>
    </location>
</feature>
<feature type="region of interest" description="Disordered" evidence="1">
    <location>
        <begin position="678"/>
        <end position="711"/>
    </location>
</feature>
<keyword evidence="5" id="KW-1185">Reference proteome</keyword>
<accession>A0A7I8K5V0</accession>
<dbReference type="SUPFAM" id="SSF81631">
    <property type="entry name" value="PAP/OAS1 substrate-binding domain"/>
    <property type="match status" value="1"/>
</dbReference>
<evidence type="ECO:0000313" key="4">
    <source>
        <dbReference type="EMBL" id="CAA7392929.1"/>
    </source>
</evidence>
<protein>
    <submittedName>
        <fullName evidence="4">Uncharacterized protein</fullName>
    </submittedName>
</protein>